<dbReference type="InterPro" id="IPR051335">
    <property type="entry name" value="Alanyl-tRNA_Editing_Enzymes"/>
</dbReference>
<comment type="subcellular location">
    <subcellularLocation>
        <location evidence="2">Cytoplasm</location>
    </subcellularLocation>
</comment>
<dbReference type="EMBL" id="LDPZ01000004">
    <property type="protein sequence ID" value="KTQ98269.1"/>
    <property type="molecule type" value="Genomic_DNA"/>
</dbReference>
<evidence type="ECO:0000313" key="7">
    <source>
        <dbReference type="Proteomes" id="UP000078272"/>
    </source>
</evidence>
<dbReference type="SMART" id="SM00863">
    <property type="entry name" value="tRNA_SAD"/>
    <property type="match status" value="1"/>
</dbReference>
<dbReference type="GO" id="GO:0003676">
    <property type="term" value="F:nucleic acid binding"/>
    <property type="evidence" value="ECO:0007669"/>
    <property type="project" value="InterPro"/>
</dbReference>
<dbReference type="Gene3D" id="3.30.980.10">
    <property type="entry name" value="Threonyl-trna Synthetase, Chain A, domain 2"/>
    <property type="match status" value="1"/>
</dbReference>
<dbReference type="PATRIC" id="fig|401562.3.peg.3216"/>
<dbReference type="OrthoDB" id="9812949at2"/>
<evidence type="ECO:0000313" key="6">
    <source>
        <dbReference type="EMBL" id="KTQ98269.1"/>
    </source>
</evidence>
<feature type="domain" description="Alanyl-transfer RNA synthetases family profile" evidence="5">
    <location>
        <begin position="1"/>
        <end position="247"/>
    </location>
</feature>
<comment type="cofactor">
    <cofactor evidence="1">
        <name>Zn(2+)</name>
        <dbReference type="ChEBI" id="CHEBI:29105"/>
    </cofactor>
</comment>
<dbReference type="PANTHER" id="PTHR43462:SF1">
    <property type="entry name" value="ALANYL-TRNA EDITING PROTEIN AARSD1"/>
    <property type="match status" value="1"/>
</dbReference>
<dbReference type="PROSITE" id="PS50860">
    <property type="entry name" value="AA_TRNA_LIGASE_II_ALA"/>
    <property type="match status" value="1"/>
</dbReference>
<dbReference type="GO" id="GO:0004813">
    <property type="term" value="F:alanine-tRNA ligase activity"/>
    <property type="evidence" value="ECO:0007669"/>
    <property type="project" value="InterPro"/>
</dbReference>
<organism evidence="6 7">
    <name type="scientific">Aureimonas ureilytica</name>
    <dbReference type="NCBI Taxonomy" id="401562"/>
    <lineage>
        <taxon>Bacteria</taxon>
        <taxon>Pseudomonadati</taxon>
        <taxon>Pseudomonadota</taxon>
        <taxon>Alphaproteobacteria</taxon>
        <taxon>Hyphomicrobiales</taxon>
        <taxon>Aurantimonadaceae</taxon>
        <taxon>Aureimonas</taxon>
    </lineage>
</organism>
<keyword evidence="6" id="KW-0378">Hydrolase</keyword>
<evidence type="ECO:0000256" key="1">
    <source>
        <dbReference type="ARBA" id="ARBA00001947"/>
    </source>
</evidence>
<dbReference type="InterPro" id="IPR012947">
    <property type="entry name" value="tRNA_SAD"/>
</dbReference>
<dbReference type="InterPro" id="IPR018165">
    <property type="entry name" value="Ala-tRNA-synth_IIc_core"/>
</dbReference>
<reference evidence="6 7" key="1">
    <citation type="journal article" date="2016" name="Front. Microbiol.">
        <title>Genomic Resource of Rice Seed Associated Bacteria.</title>
        <authorList>
            <person name="Midha S."/>
            <person name="Bansal K."/>
            <person name="Sharma S."/>
            <person name="Kumar N."/>
            <person name="Patil P.P."/>
            <person name="Chaudhry V."/>
            <person name="Patil P.B."/>
        </authorList>
    </citation>
    <scope>NUCLEOTIDE SEQUENCE [LARGE SCALE GENOMIC DNA]</scope>
    <source>
        <strain evidence="6 7">NS226</strain>
    </source>
</reference>
<dbReference type="SUPFAM" id="SSF55186">
    <property type="entry name" value="ThrRS/AlaRS common domain"/>
    <property type="match status" value="1"/>
</dbReference>
<dbReference type="Pfam" id="PF07973">
    <property type="entry name" value="tRNA_SAD"/>
    <property type="match status" value="1"/>
</dbReference>
<comment type="caution">
    <text evidence="6">The sequence shown here is derived from an EMBL/GenBank/DDBJ whole genome shotgun (WGS) entry which is preliminary data.</text>
</comment>
<gene>
    <name evidence="6" type="ORF">NS226_01665</name>
</gene>
<keyword evidence="3" id="KW-0479">Metal-binding</keyword>
<dbReference type="AlphaFoldDB" id="A0A175RD42"/>
<sequence length="247" mass="27285">MSGETDAVYSEDSYLSTMEARLLRIEGTAGLVFDRSNFFPAGGGQPGDRGFIERADGTQLLVVDTRYNEDRSAILLMLDEASPLPEPGETLILHVDWARRYRMMRMHTALHLLTVVCPYPVTGAAVGEDDGRIDFDLPEADTDKTEVTRQLMELVRANHPVSIRWITDAELDANPSLVKSAHVRPPRGSGRVRLVVIGAEGEVDSQPCGGTHVSETQEIGDIHIAKIEKKGKTNRRFRVRFGEASLS</sequence>
<evidence type="ECO:0000256" key="2">
    <source>
        <dbReference type="ARBA" id="ARBA00004496"/>
    </source>
</evidence>
<name>A0A175RD42_9HYPH</name>
<dbReference type="GO" id="GO:0046872">
    <property type="term" value="F:metal ion binding"/>
    <property type="evidence" value="ECO:0007669"/>
    <property type="project" value="UniProtKB-KW"/>
</dbReference>
<evidence type="ECO:0000256" key="3">
    <source>
        <dbReference type="ARBA" id="ARBA00022723"/>
    </source>
</evidence>
<dbReference type="GO" id="GO:0002161">
    <property type="term" value="F:aminoacyl-tRNA deacylase activity"/>
    <property type="evidence" value="ECO:0007669"/>
    <property type="project" value="UniProtKB-ARBA"/>
</dbReference>
<evidence type="ECO:0000256" key="4">
    <source>
        <dbReference type="ARBA" id="ARBA00022833"/>
    </source>
</evidence>
<dbReference type="InterPro" id="IPR018163">
    <property type="entry name" value="Thr/Ala-tRNA-synth_IIc_edit"/>
</dbReference>
<dbReference type="Proteomes" id="UP000078272">
    <property type="component" value="Unassembled WGS sequence"/>
</dbReference>
<dbReference type="PANTHER" id="PTHR43462">
    <property type="entry name" value="ALANYL-TRNA EDITING PROTEIN"/>
    <property type="match status" value="1"/>
</dbReference>
<dbReference type="Gene3D" id="2.40.30.130">
    <property type="match status" value="1"/>
</dbReference>
<proteinExistence type="predicted"/>
<protein>
    <submittedName>
        <fullName evidence="6">Ala-tRNA(Pro) hydrolase</fullName>
    </submittedName>
</protein>
<accession>A0A175RD42</accession>
<dbReference type="GO" id="GO:0005737">
    <property type="term" value="C:cytoplasm"/>
    <property type="evidence" value="ECO:0007669"/>
    <property type="project" value="UniProtKB-SubCell"/>
</dbReference>
<dbReference type="SUPFAM" id="SSF50447">
    <property type="entry name" value="Translation proteins"/>
    <property type="match status" value="1"/>
</dbReference>
<dbReference type="RefSeq" id="WP_058633498.1">
    <property type="nucleotide sequence ID" value="NZ_LDPZ01000004.1"/>
</dbReference>
<dbReference type="STRING" id="401562.NS365_21615"/>
<keyword evidence="4" id="KW-0862">Zinc</keyword>
<dbReference type="GO" id="GO:0005524">
    <property type="term" value="F:ATP binding"/>
    <property type="evidence" value="ECO:0007669"/>
    <property type="project" value="InterPro"/>
</dbReference>
<dbReference type="GO" id="GO:0006419">
    <property type="term" value="P:alanyl-tRNA aminoacylation"/>
    <property type="evidence" value="ECO:0007669"/>
    <property type="project" value="InterPro"/>
</dbReference>
<evidence type="ECO:0000259" key="5">
    <source>
        <dbReference type="PROSITE" id="PS50860"/>
    </source>
</evidence>
<dbReference type="InterPro" id="IPR009000">
    <property type="entry name" value="Transl_B-barrel_sf"/>
</dbReference>